<gene>
    <name evidence="7" type="ORF">PWYN_12885</name>
</gene>
<dbReference type="PANTHER" id="PTHR43077">
    <property type="entry name" value="TRANSPORT PERMEASE YVFS-RELATED"/>
    <property type="match status" value="1"/>
</dbReference>
<reference evidence="7 8" key="2">
    <citation type="submission" date="2014-10" db="EMBL/GenBank/DDBJ databases">
        <title>Comparative genomics of the Paenibacillus odorifer group.</title>
        <authorList>
            <person name="Tsai Y.-C."/>
            <person name="Martin N."/>
            <person name="Korlach J."/>
            <person name="Wiedmann M."/>
        </authorList>
    </citation>
    <scope>NUCLEOTIDE SEQUENCE [LARGE SCALE GENOMIC DNA]</scope>
    <source>
        <strain evidence="7 8">DSM 18334</strain>
    </source>
</reference>
<dbReference type="InterPro" id="IPR051328">
    <property type="entry name" value="T7SS_ABC-Transporter"/>
</dbReference>
<sequence>MALIKQKKLWIGIVAVFVVLVVFGAAMMGSIVGAKPKNLPVAIVVLDQQVGLPTGESLAVGEKIREKLLSNKQLPIVWKVVGSEAEVRAGLDHQEYYGALVLPTDLSSGLLSLASPDRKPATVKIITNEGANTQASSAVKQMLGAAMKGASLELSAQLLGQISQQSEQITVGAAKALLSPIIIEEETVHAVGINNASGNAPGMLTQIQWIGSLVAGLMLFIISKGVAAKGTRRWGVILSQLGVGLVLLMAVSGFLVWMASSWYGMELTHAVDTWLFLWLAGSAFFFIQSSLLNWIGLPTMGILVLLMFFSMPVLNIAPEFLSQATQDWLYSWVPLKFVAVGLREVMYFGGFKSGSMNVEVLWGILVFFLIVLVASGVKKAKPQDVAVTAIANPVL</sequence>
<evidence type="ECO:0000259" key="6">
    <source>
        <dbReference type="Pfam" id="PF12698"/>
    </source>
</evidence>
<feature type="transmembrane region" description="Helical" evidence="5">
    <location>
        <begin position="9"/>
        <end position="32"/>
    </location>
</feature>
<keyword evidence="4 5" id="KW-0472">Membrane</keyword>
<keyword evidence="2 5" id="KW-0812">Transmembrane</keyword>
<reference evidence="7 8" key="1">
    <citation type="submission" date="2014-08" db="EMBL/GenBank/DDBJ databases">
        <authorList>
            <person name="den Bakker H.C."/>
        </authorList>
    </citation>
    <scope>NUCLEOTIDE SEQUENCE [LARGE SCALE GENOMIC DNA]</scope>
    <source>
        <strain evidence="7 8">DSM 18334</strain>
    </source>
</reference>
<dbReference type="OrthoDB" id="2406134at2"/>
<dbReference type="InterPro" id="IPR013525">
    <property type="entry name" value="ABC2_TM"/>
</dbReference>
<dbReference type="Gene3D" id="3.40.1710.10">
    <property type="entry name" value="abc type-2 transporter like domain"/>
    <property type="match status" value="1"/>
</dbReference>
<dbReference type="GO" id="GO:0016020">
    <property type="term" value="C:membrane"/>
    <property type="evidence" value="ECO:0007669"/>
    <property type="project" value="UniProtKB-SubCell"/>
</dbReference>
<dbReference type="Pfam" id="PF12698">
    <property type="entry name" value="ABC2_membrane_3"/>
    <property type="match status" value="1"/>
</dbReference>
<evidence type="ECO:0000256" key="4">
    <source>
        <dbReference type="ARBA" id="ARBA00023136"/>
    </source>
</evidence>
<dbReference type="Proteomes" id="UP000029734">
    <property type="component" value="Unassembled WGS sequence"/>
</dbReference>
<feature type="transmembrane region" description="Helical" evidence="5">
    <location>
        <begin position="203"/>
        <end position="222"/>
    </location>
</feature>
<evidence type="ECO:0000256" key="3">
    <source>
        <dbReference type="ARBA" id="ARBA00022989"/>
    </source>
</evidence>
<dbReference type="EMBL" id="JQCR01000002">
    <property type="protein sequence ID" value="KGE20123.1"/>
    <property type="molecule type" value="Genomic_DNA"/>
</dbReference>
<feature type="transmembrane region" description="Helical" evidence="5">
    <location>
        <begin position="234"/>
        <end position="257"/>
    </location>
</feature>
<dbReference type="PANTHER" id="PTHR43077:SF5">
    <property type="entry name" value="PHAGE INFECTION PROTEIN"/>
    <property type="match status" value="1"/>
</dbReference>
<feature type="domain" description="ABC-2 type transporter transmembrane" evidence="6">
    <location>
        <begin position="7"/>
        <end position="373"/>
    </location>
</feature>
<dbReference type="eggNOG" id="COG1511">
    <property type="taxonomic scope" value="Bacteria"/>
</dbReference>
<evidence type="ECO:0000313" key="7">
    <source>
        <dbReference type="EMBL" id="KGE20123.1"/>
    </source>
</evidence>
<keyword evidence="8" id="KW-1185">Reference proteome</keyword>
<dbReference type="RefSeq" id="WP_036652050.1">
    <property type="nucleotide sequence ID" value="NZ_JQCR01000002.1"/>
</dbReference>
<evidence type="ECO:0000256" key="1">
    <source>
        <dbReference type="ARBA" id="ARBA00004141"/>
    </source>
</evidence>
<comment type="caution">
    <text evidence="7">The sequence shown here is derived from an EMBL/GenBank/DDBJ whole genome shotgun (WGS) entry which is preliminary data.</text>
</comment>
<feature type="transmembrane region" description="Helical" evidence="5">
    <location>
        <begin position="360"/>
        <end position="377"/>
    </location>
</feature>
<proteinExistence type="predicted"/>
<organism evidence="7 8">
    <name type="scientific">Paenibacillus wynnii</name>
    <dbReference type="NCBI Taxonomy" id="268407"/>
    <lineage>
        <taxon>Bacteria</taxon>
        <taxon>Bacillati</taxon>
        <taxon>Bacillota</taxon>
        <taxon>Bacilli</taxon>
        <taxon>Bacillales</taxon>
        <taxon>Paenibacillaceae</taxon>
        <taxon>Paenibacillus</taxon>
    </lineage>
</organism>
<feature type="transmembrane region" description="Helical" evidence="5">
    <location>
        <begin position="294"/>
        <end position="317"/>
    </location>
</feature>
<protein>
    <submittedName>
        <fullName evidence="7">Membrane protein</fullName>
    </submittedName>
</protein>
<dbReference type="AlphaFoldDB" id="A0A098MDJ1"/>
<accession>A0A098MDJ1</accession>
<evidence type="ECO:0000313" key="8">
    <source>
        <dbReference type="Proteomes" id="UP000029734"/>
    </source>
</evidence>
<dbReference type="GO" id="GO:0140359">
    <property type="term" value="F:ABC-type transporter activity"/>
    <property type="evidence" value="ECO:0007669"/>
    <property type="project" value="InterPro"/>
</dbReference>
<feature type="transmembrane region" description="Helical" evidence="5">
    <location>
        <begin position="269"/>
        <end position="287"/>
    </location>
</feature>
<evidence type="ECO:0000256" key="5">
    <source>
        <dbReference type="SAM" id="Phobius"/>
    </source>
</evidence>
<keyword evidence="3 5" id="KW-1133">Transmembrane helix</keyword>
<name>A0A098MDJ1_9BACL</name>
<dbReference type="STRING" id="268407.PWYN_12885"/>
<evidence type="ECO:0000256" key="2">
    <source>
        <dbReference type="ARBA" id="ARBA00022692"/>
    </source>
</evidence>
<comment type="subcellular location">
    <subcellularLocation>
        <location evidence="1">Membrane</location>
        <topology evidence="1">Multi-pass membrane protein</topology>
    </subcellularLocation>
</comment>